<gene>
    <name evidence="4" type="ORF">TBRA_LOCUS14340</name>
</gene>
<protein>
    <submittedName>
        <fullName evidence="4">Uncharacterized protein</fullName>
    </submittedName>
</protein>
<evidence type="ECO:0000313" key="4">
    <source>
        <dbReference type="EMBL" id="CAB0042736.1"/>
    </source>
</evidence>
<dbReference type="OrthoDB" id="539213at2759"/>
<reference evidence="4 5" key="1">
    <citation type="submission" date="2020-02" db="EMBL/GenBank/DDBJ databases">
        <authorList>
            <person name="Ferguson B K."/>
        </authorList>
    </citation>
    <scope>NUCLEOTIDE SEQUENCE [LARGE SCALE GENOMIC DNA]</scope>
</reference>
<dbReference type="EMBL" id="CADCXV010001216">
    <property type="protein sequence ID" value="CAB0042736.1"/>
    <property type="molecule type" value="Genomic_DNA"/>
</dbReference>
<feature type="repeat" description="ANK" evidence="3">
    <location>
        <begin position="172"/>
        <end position="204"/>
    </location>
</feature>
<dbReference type="PANTHER" id="PTHR24198">
    <property type="entry name" value="ANKYRIN REPEAT AND PROTEIN KINASE DOMAIN-CONTAINING PROTEIN"/>
    <property type="match status" value="1"/>
</dbReference>
<evidence type="ECO:0000313" key="5">
    <source>
        <dbReference type="Proteomes" id="UP000479190"/>
    </source>
</evidence>
<keyword evidence="1" id="KW-0677">Repeat</keyword>
<dbReference type="Proteomes" id="UP000479190">
    <property type="component" value="Unassembled WGS sequence"/>
</dbReference>
<organism evidence="4 5">
    <name type="scientific">Trichogramma brassicae</name>
    <dbReference type="NCBI Taxonomy" id="86971"/>
    <lineage>
        <taxon>Eukaryota</taxon>
        <taxon>Metazoa</taxon>
        <taxon>Ecdysozoa</taxon>
        <taxon>Arthropoda</taxon>
        <taxon>Hexapoda</taxon>
        <taxon>Insecta</taxon>
        <taxon>Pterygota</taxon>
        <taxon>Neoptera</taxon>
        <taxon>Endopterygota</taxon>
        <taxon>Hymenoptera</taxon>
        <taxon>Apocrita</taxon>
        <taxon>Proctotrupomorpha</taxon>
        <taxon>Chalcidoidea</taxon>
        <taxon>Trichogrammatidae</taxon>
        <taxon>Trichogramma</taxon>
    </lineage>
</organism>
<dbReference type="InterPro" id="IPR002110">
    <property type="entry name" value="Ankyrin_rpt"/>
</dbReference>
<dbReference type="SMART" id="SM00248">
    <property type="entry name" value="ANK"/>
    <property type="match status" value="4"/>
</dbReference>
<keyword evidence="2 3" id="KW-0040">ANK repeat</keyword>
<proteinExistence type="predicted"/>
<dbReference type="Gene3D" id="1.25.40.20">
    <property type="entry name" value="Ankyrin repeat-containing domain"/>
    <property type="match status" value="1"/>
</dbReference>
<keyword evidence="5" id="KW-1185">Reference proteome</keyword>
<accession>A0A6H5J0B9</accession>
<name>A0A6H5J0B9_9HYME</name>
<dbReference type="AlphaFoldDB" id="A0A6H5J0B9"/>
<evidence type="ECO:0000256" key="1">
    <source>
        <dbReference type="ARBA" id="ARBA00022737"/>
    </source>
</evidence>
<dbReference type="SUPFAM" id="SSF48403">
    <property type="entry name" value="Ankyrin repeat"/>
    <property type="match status" value="1"/>
</dbReference>
<sequence length="473" mass="54603">MAEDDDRRCLNELRRLRLRVDFRYHVGKYEFLERLYRLIENWTGQLPNLRHIFQESEIDQILLWDYEDNEYFRRSTTFVQFAVRTGYRDVPRLDINDAPILNRCTALHRLAVHTDYCSSSALFAIYDRYDANYRDRSGFTHFHAACKLGFRGVVREFLEVGRVDPDLVVYATGDRPLHLAIQHERSLVFEELLLAGADPNLPDGRGETPLHLACRKRDEGAWARLVLSVADREGRRALNVNAPDNEGRIALHAAVANLLPDVILAMLDRGLNMCRPFPRWRSFEERLAASEDRFAARLAAGALGVVEIFEAHGFTRIPAMHIMRAFSNRGLLRRSALAVTTWHAGDEEFAEAASEIRIDSSLSLYDLLRLSPSEAARAPVTWTDYFEFACSSGLWTLPERHWLPCSLYLCEIMMRRLCRRVALFRLCRMMLYALPIDVCEAILDSMSALDLYSFCVVSVWPIVRAWARESNRH</sequence>
<dbReference type="Pfam" id="PF12796">
    <property type="entry name" value="Ank_2"/>
    <property type="match status" value="1"/>
</dbReference>
<evidence type="ECO:0000256" key="3">
    <source>
        <dbReference type="PROSITE-ProRule" id="PRU00023"/>
    </source>
</evidence>
<dbReference type="PANTHER" id="PTHR24198:SF165">
    <property type="entry name" value="ANKYRIN REPEAT-CONTAINING PROTEIN-RELATED"/>
    <property type="match status" value="1"/>
</dbReference>
<dbReference type="PROSITE" id="PS50088">
    <property type="entry name" value="ANK_REPEAT"/>
    <property type="match status" value="1"/>
</dbReference>
<dbReference type="PROSITE" id="PS50297">
    <property type="entry name" value="ANK_REP_REGION"/>
    <property type="match status" value="1"/>
</dbReference>
<evidence type="ECO:0000256" key="2">
    <source>
        <dbReference type="ARBA" id="ARBA00023043"/>
    </source>
</evidence>
<dbReference type="InterPro" id="IPR036770">
    <property type="entry name" value="Ankyrin_rpt-contain_sf"/>
</dbReference>